<dbReference type="RefSeq" id="WP_183900909.1">
    <property type="nucleotide sequence ID" value="NZ_JACIDW010000009.1"/>
</dbReference>
<comment type="caution">
    <text evidence="1">The sequence shown here is derived from an EMBL/GenBank/DDBJ whole genome shotgun (WGS) entry which is preliminary data.</text>
</comment>
<sequence length="55" mass="6268">MTRTEEVIANALAVVAESRAERERDAERRRRVFGKIEIGLPLPKIKGQQLSLDLH</sequence>
<keyword evidence="2" id="KW-1185">Reference proteome</keyword>
<evidence type="ECO:0000313" key="1">
    <source>
        <dbReference type="EMBL" id="MBB3965343.1"/>
    </source>
</evidence>
<proteinExistence type="predicted"/>
<reference evidence="1 2" key="1">
    <citation type="submission" date="2020-08" db="EMBL/GenBank/DDBJ databases">
        <title>Genomic Encyclopedia of Type Strains, Phase IV (KMG-IV): sequencing the most valuable type-strain genomes for metagenomic binning, comparative biology and taxonomic classification.</title>
        <authorList>
            <person name="Goeker M."/>
        </authorList>
    </citation>
    <scope>NUCLEOTIDE SEQUENCE [LARGE SCALE GENOMIC DNA]</scope>
    <source>
        <strain evidence="1 2">DSM 26575</strain>
    </source>
</reference>
<dbReference type="EMBL" id="JACIDW010000009">
    <property type="protein sequence ID" value="MBB3965343.1"/>
    <property type="molecule type" value="Genomic_DNA"/>
</dbReference>
<dbReference type="Proteomes" id="UP000582090">
    <property type="component" value="Unassembled WGS sequence"/>
</dbReference>
<protein>
    <submittedName>
        <fullName evidence="1">Uncharacterized protein</fullName>
    </submittedName>
</protein>
<name>A0A7W6CUE3_9HYPH</name>
<accession>A0A7W6CUE3</accession>
<organism evidence="1 2">
    <name type="scientific">Rhizobium metallidurans</name>
    <dbReference type="NCBI Taxonomy" id="1265931"/>
    <lineage>
        <taxon>Bacteria</taxon>
        <taxon>Pseudomonadati</taxon>
        <taxon>Pseudomonadota</taxon>
        <taxon>Alphaproteobacteria</taxon>
        <taxon>Hyphomicrobiales</taxon>
        <taxon>Rhizobiaceae</taxon>
        <taxon>Rhizobium/Agrobacterium group</taxon>
        <taxon>Rhizobium</taxon>
    </lineage>
</organism>
<evidence type="ECO:0000313" key="2">
    <source>
        <dbReference type="Proteomes" id="UP000582090"/>
    </source>
</evidence>
<dbReference type="AlphaFoldDB" id="A0A7W6CUE3"/>
<gene>
    <name evidence="1" type="ORF">GGQ67_003016</name>
</gene>